<evidence type="ECO:0000313" key="4">
    <source>
        <dbReference type="Proteomes" id="UP000294613"/>
    </source>
</evidence>
<dbReference type="Proteomes" id="UP000294613">
    <property type="component" value="Unassembled WGS sequence"/>
</dbReference>
<evidence type="ECO:0000313" key="3">
    <source>
        <dbReference type="EMBL" id="TCS68212.1"/>
    </source>
</evidence>
<dbReference type="RefSeq" id="WP_008977073.1">
    <property type="nucleotide sequence ID" value="NZ_BHEO01000002.1"/>
</dbReference>
<sequence>MSGREQAAETEKTVVPGITKKAKYRIFILAVLIAGVLTGVVTTRMHAAAKEKLSNLQEHMAGEVLRFHVLANSDSEKDQALKMKVKEAVLAYMEYKMPQHTDLAQTREWVGEHLGELGDIAQAVICGESYDYPVHLELTTSYFPEKTYGDVTFPAGEYEALRIEIGEAKGHNWWCVLYPNLCFIDAVHAVVPEDGKKELQEVLTEEEYDLVTSDAKVKVRWFFFPEKDDK</sequence>
<reference evidence="2 5" key="1">
    <citation type="journal article" date="2018" name="Int. J. Syst. Evol. Microbiol.">
        <title>Draft Genome Sequence of Faecalimonas umbilicata JCM 30896T, an Acetate-Producing Bacterium Isolated from Human Feces.</title>
        <authorList>
            <person name="Sakamoto M."/>
            <person name="Ikeyama N."/>
            <person name="Yuki M."/>
            <person name="Ohkuma M."/>
        </authorList>
    </citation>
    <scope>NUCLEOTIDE SEQUENCE [LARGE SCALE GENOMIC DNA]</scope>
    <source>
        <strain evidence="2 5">EGH7</strain>
    </source>
</reference>
<dbReference type="Proteomes" id="UP000702954">
    <property type="component" value="Unassembled WGS sequence"/>
</dbReference>
<dbReference type="InterPro" id="IPR014202">
    <property type="entry name" value="Spore_II_R"/>
</dbReference>
<dbReference type="NCBIfam" id="TIGR02837">
    <property type="entry name" value="spore_II_R"/>
    <property type="match status" value="1"/>
</dbReference>
<accession>A0A4R3JRM9</accession>
<evidence type="ECO:0000313" key="5">
    <source>
        <dbReference type="Proteomes" id="UP000702954"/>
    </source>
</evidence>
<keyword evidence="1" id="KW-1133">Transmembrane helix</keyword>
<organism evidence="3 4">
    <name type="scientific">Faecalimonas umbilicata</name>
    <dbReference type="NCBI Taxonomy" id="1912855"/>
    <lineage>
        <taxon>Bacteria</taxon>
        <taxon>Bacillati</taxon>
        <taxon>Bacillota</taxon>
        <taxon>Clostridia</taxon>
        <taxon>Lachnospirales</taxon>
        <taxon>Lachnospiraceae</taxon>
        <taxon>Faecalimonas</taxon>
    </lineage>
</organism>
<keyword evidence="5" id="KW-1185">Reference proteome</keyword>
<evidence type="ECO:0000256" key="1">
    <source>
        <dbReference type="SAM" id="Phobius"/>
    </source>
</evidence>
<evidence type="ECO:0000313" key="2">
    <source>
        <dbReference type="EMBL" id="GBU03880.1"/>
    </source>
</evidence>
<reference evidence="3 4" key="2">
    <citation type="submission" date="2019-03" db="EMBL/GenBank/DDBJ databases">
        <title>Genomic Encyclopedia of Type Strains, Phase IV (KMG-IV): sequencing the most valuable type-strain genomes for metagenomic binning, comparative biology and taxonomic classification.</title>
        <authorList>
            <person name="Goeker M."/>
        </authorList>
    </citation>
    <scope>NUCLEOTIDE SEQUENCE [LARGE SCALE GENOMIC DNA]</scope>
    <source>
        <strain evidence="3 4">DSM 103426</strain>
    </source>
</reference>
<dbReference type="AlphaFoldDB" id="A0A4R3JRM9"/>
<comment type="caution">
    <text evidence="3">The sequence shown here is derived from an EMBL/GenBank/DDBJ whole genome shotgun (WGS) entry which is preliminary data.</text>
</comment>
<dbReference type="EMBL" id="SLZV01000010">
    <property type="protein sequence ID" value="TCS68212.1"/>
    <property type="molecule type" value="Genomic_DNA"/>
</dbReference>
<dbReference type="EMBL" id="BHEO01000002">
    <property type="protein sequence ID" value="GBU03880.1"/>
    <property type="molecule type" value="Genomic_DNA"/>
</dbReference>
<gene>
    <name evidence="2" type="primary">spoIIR</name>
    <name evidence="3" type="ORF">EDD74_11040</name>
    <name evidence="2" type="ORF">FAEUMB_04210</name>
</gene>
<name>A0A4R3JRM9_9FIRM</name>
<feature type="transmembrane region" description="Helical" evidence="1">
    <location>
        <begin position="24"/>
        <end position="43"/>
    </location>
</feature>
<dbReference type="Pfam" id="PF09551">
    <property type="entry name" value="Spore_II_R"/>
    <property type="match status" value="1"/>
</dbReference>
<keyword evidence="1" id="KW-0472">Membrane</keyword>
<keyword evidence="1" id="KW-0812">Transmembrane</keyword>
<protein>
    <submittedName>
        <fullName evidence="3">Stage II sporulation protein R</fullName>
    </submittedName>
</protein>
<proteinExistence type="predicted"/>